<sequence length="150" mass="16977">MKNLGEPETLHAVRERLWTVEPGDLPRWGTMSVGQMIRHLGLAYDMSLGNFVAAPVKGPPPWLLKFAALKVNMNWPPNVRTTPELKRAIQQAVPQDSLDADIMETAARMEELASGLRYAPSHPMFGAMKPADWLRWGYLHADHHLRQFGR</sequence>
<reference evidence="1 2" key="1">
    <citation type="submission" date="2016-10" db="EMBL/GenBank/DDBJ databases">
        <authorList>
            <person name="de Groot N.N."/>
        </authorList>
    </citation>
    <scope>NUCLEOTIDE SEQUENCE [LARGE SCALE GENOMIC DNA]</scope>
    <source>
        <strain evidence="1 2">DSM 21001</strain>
    </source>
</reference>
<dbReference type="Pfam" id="PF07606">
    <property type="entry name" value="DUF1569"/>
    <property type="match status" value="1"/>
</dbReference>
<protein>
    <recommendedName>
        <fullName evidence="3">DinB superfamily protein</fullName>
    </recommendedName>
</protein>
<dbReference type="InterPro" id="IPR034660">
    <property type="entry name" value="DinB/YfiT-like"/>
</dbReference>
<evidence type="ECO:0000313" key="1">
    <source>
        <dbReference type="EMBL" id="SFS11648.1"/>
    </source>
</evidence>
<dbReference type="RefSeq" id="WP_089838897.1">
    <property type="nucleotide sequence ID" value="NZ_FOZL01000001.1"/>
</dbReference>
<dbReference type="Proteomes" id="UP000199024">
    <property type="component" value="Unassembled WGS sequence"/>
</dbReference>
<dbReference type="OrthoDB" id="2599194at2"/>
<dbReference type="EMBL" id="FOZL01000001">
    <property type="protein sequence ID" value="SFS11648.1"/>
    <property type="molecule type" value="Genomic_DNA"/>
</dbReference>
<dbReference type="AlphaFoldDB" id="A0A1I6M7R4"/>
<evidence type="ECO:0000313" key="2">
    <source>
        <dbReference type="Proteomes" id="UP000199024"/>
    </source>
</evidence>
<name>A0A1I6M7R4_9BACT</name>
<evidence type="ECO:0008006" key="3">
    <source>
        <dbReference type="Google" id="ProtNLM"/>
    </source>
</evidence>
<keyword evidence="2" id="KW-1185">Reference proteome</keyword>
<gene>
    <name evidence="1" type="ORF">SAMN05421771_1999</name>
</gene>
<dbReference type="InterPro" id="IPR011463">
    <property type="entry name" value="DUF1569"/>
</dbReference>
<accession>A0A1I6M7R4</accession>
<proteinExistence type="predicted"/>
<dbReference type="Gene3D" id="1.20.120.450">
    <property type="entry name" value="dinb family like domain"/>
    <property type="match status" value="1"/>
</dbReference>
<organism evidence="1 2">
    <name type="scientific">Granulicella pectinivorans</name>
    <dbReference type="NCBI Taxonomy" id="474950"/>
    <lineage>
        <taxon>Bacteria</taxon>
        <taxon>Pseudomonadati</taxon>
        <taxon>Acidobacteriota</taxon>
        <taxon>Terriglobia</taxon>
        <taxon>Terriglobales</taxon>
        <taxon>Acidobacteriaceae</taxon>
        <taxon>Granulicella</taxon>
    </lineage>
</organism>
<dbReference type="STRING" id="474950.SAMN05421771_1999"/>